<evidence type="ECO:0000256" key="3">
    <source>
        <dbReference type="ARBA" id="ARBA00022475"/>
    </source>
</evidence>
<dbReference type="Pfam" id="PF06750">
    <property type="entry name" value="A24_N_bact"/>
    <property type="match status" value="1"/>
</dbReference>
<feature type="transmembrane region" description="Helical" evidence="10">
    <location>
        <begin position="133"/>
        <end position="150"/>
    </location>
</feature>
<evidence type="ECO:0000313" key="13">
    <source>
        <dbReference type="EMBL" id="SAI67856.1"/>
    </source>
</evidence>
<dbReference type="EMBL" id="FKIF01000002">
    <property type="protein sequence ID" value="SAI67856.1"/>
    <property type="molecule type" value="Genomic_DNA"/>
</dbReference>
<dbReference type="EC" id="3.4.23.43" evidence="9"/>
<name>A0A157SD80_9BORD</name>
<dbReference type="OrthoDB" id="9789291at2"/>
<comment type="function">
    <text evidence="9">Plays an essential role in type IV pili and type II pseudopili formation by proteolytically removing the leader sequence from substrate proteins and subsequently monomethylating the alpha-amino group of the newly exposed N-terminal phenylalanine.</text>
</comment>
<evidence type="ECO:0000256" key="4">
    <source>
        <dbReference type="ARBA" id="ARBA00022519"/>
    </source>
</evidence>
<dbReference type="GO" id="GO:0004190">
    <property type="term" value="F:aspartic-type endopeptidase activity"/>
    <property type="evidence" value="ECO:0007669"/>
    <property type="project" value="UniProtKB-EC"/>
</dbReference>
<feature type="domain" description="Prepilin peptidase A24 N-terminal" evidence="12">
    <location>
        <begin position="18"/>
        <end position="128"/>
    </location>
</feature>
<feature type="transmembrane region" description="Helical" evidence="10">
    <location>
        <begin position="222"/>
        <end position="249"/>
    </location>
</feature>
<dbReference type="GO" id="GO:0032259">
    <property type="term" value="P:methylation"/>
    <property type="evidence" value="ECO:0007669"/>
    <property type="project" value="UniProtKB-KW"/>
</dbReference>
<keyword evidence="5 9" id="KW-0812">Transmembrane</keyword>
<keyword evidence="9" id="KW-0378">Hydrolase</keyword>
<dbReference type="PANTHER" id="PTHR30487">
    <property type="entry name" value="TYPE 4 PREPILIN-LIKE PROTEINS LEADER PEPTIDE-PROCESSING ENZYME"/>
    <property type="match status" value="1"/>
</dbReference>
<evidence type="ECO:0000259" key="12">
    <source>
        <dbReference type="Pfam" id="PF06750"/>
    </source>
</evidence>
<evidence type="ECO:0000256" key="8">
    <source>
        <dbReference type="RuleBase" id="RU003793"/>
    </source>
</evidence>
<dbReference type="RefSeq" id="WP_066125700.1">
    <property type="nucleotide sequence ID" value="NZ_FKIF01000002.1"/>
</dbReference>
<reference evidence="13 14" key="1">
    <citation type="submission" date="2016-04" db="EMBL/GenBank/DDBJ databases">
        <authorList>
            <consortium name="Pathogen Informatics"/>
        </authorList>
    </citation>
    <scope>NUCLEOTIDE SEQUENCE [LARGE SCALE GENOMIC DNA]</scope>
    <source>
        <strain evidence="13 14">H050680373</strain>
    </source>
</reference>
<comment type="catalytic activity">
    <reaction evidence="9">
        <text>Typically cleaves a -Gly-|-Phe- bond to release an N-terminal, basic peptide of 5-8 residues from type IV prepilin, and then N-methylates the new N-terminal amino group, the methyl donor being S-adenosyl-L-methionine.</text>
        <dbReference type="EC" id="3.4.23.43"/>
    </reaction>
</comment>
<sequence>MWHMYSLDPGLAVLLAALLGLAVSGPLGAVAHRLPRIMEREWQAALRQEQAAAESPAESDAGQPYGLLRPGWHCPSCEAPVRGWRAMPLVGWLALRGKCAGCRAPIGRRYPAFELAMAALFAACAWRFGPTPMALCAMGLVGALLVLGWIDTETGLLPDAITLPLAWAGLLVNLGDGLAPLSLAVVGAVTGYLVLWSVFHVFKLVTGREGMGYGDFKLMAALGAWLGVAALPWLLLGASLAGVIVGLGLRVAGRVEQGQPLPFGPYLAAGGILMLLAAGQPPWLAVFGR</sequence>
<keyword evidence="7 10" id="KW-0472">Membrane</keyword>
<keyword evidence="6 10" id="KW-1133">Transmembrane helix</keyword>
<evidence type="ECO:0000256" key="10">
    <source>
        <dbReference type="SAM" id="Phobius"/>
    </source>
</evidence>
<organism evidence="13 14">
    <name type="scientific">Bordetella ansorpii</name>
    <dbReference type="NCBI Taxonomy" id="288768"/>
    <lineage>
        <taxon>Bacteria</taxon>
        <taxon>Pseudomonadati</taxon>
        <taxon>Pseudomonadota</taxon>
        <taxon>Betaproteobacteria</taxon>
        <taxon>Burkholderiales</taxon>
        <taxon>Alcaligenaceae</taxon>
        <taxon>Bordetella</taxon>
    </lineage>
</organism>
<dbReference type="AlphaFoldDB" id="A0A157SD80"/>
<dbReference type="GO" id="GO:0006465">
    <property type="term" value="P:signal peptide processing"/>
    <property type="evidence" value="ECO:0007669"/>
    <property type="project" value="TreeGrafter"/>
</dbReference>
<dbReference type="PANTHER" id="PTHR30487:SF0">
    <property type="entry name" value="PREPILIN LEADER PEPTIDASE_N-METHYLTRANSFERASE-RELATED"/>
    <property type="match status" value="1"/>
</dbReference>
<feature type="transmembrane region" description="Helical" evidence="10">
    <location>
        <begin position="181"/>
        <end position="202"/>
    </location>
</feature>
<accession>A0A157SD80</accession>
<evidence type="ECO:0000256" key="2">
    <source>
        <dbReference type="ARBA" id="ARBA00005801"/>
    </source>
</evidence>
<evidence type="ECO:0000256" key="5">
    <source>
        <dbReference type="ARBA" id="ARBA00022692"/>
    </source>
</evidence>
<evidence type="ECO:0000256" key="6">
    <source>
        <dbReference type="ARBA" id="ARBA00022989"/>
    </source>
</evidence>
<feature type="domain" description="Prepilin type IV endopeptidase peptidase" evidence="11">
    <location>
        <begin position="140"/>
        <end position="247"/>
    </location>
</feature>
<evidence type="ECO:0000256" key="7">
    <source>
        <dbReference type="ARBA" id="ARBA00023136"/>
    </source>
</evidence>
<keyword evidence="9" id="KW-0808">Transferase</keyword>
<dbReference type="STRING" id="288768.SAMEA3906486_01757"/>
<evidence type="ECO:0000256" key="9">
    <source>
        <dbReference type="RuleBase" id="RU003794"/>
    </source>
</evidence>
<keyword evidence="3" id="KW-1003">Cell membrane</keyword>
<dbReference type="Gene3D" id="1.20.120.1220">
    <property type="match status" value="1"/>
</dbReference>
<proteinExistence type="inferred from homology"/>
<keyword evidence="14" id="KW-1185">Reference proteome</keyword>
<evidence type="ECO:0000313" key="14">
    <source>
        <dbReference type="Proteomes" id="UP000076848"/>
    </source>
</evidence>
<dbReference type="GO" id="GO:0005886">
    <property type="term" value="C:plasma membrane"/>
    <property type="evidence" value="ECO:0007669"/>
    <property type="project" value="UniProtKB-SubCell"/>
</dbReference>
<comment type="subcellular location">
    <subcellularLocation>
        <location evidence="1">Cell inner membrane</location>
        <topology evidence="1">Multi-pass membrane protein</topology>
    </subcellularLocation>
    <subcellularLocation>
        <location evidence="9">Cell membrane</location>
        <topology evidence="9">Multi-pass membrane protein</topology>
    </subcellularLocation>
</comment>
<dbReference type="Pfam" id="PF01478">
    <property type="entry name" value="Peptidase_A24"/>
    <property type="match status" value="1"/>
</dbReference>
<keyword evidence="9" id="KW-0645">Protease</keyword>
<dbReference type="PRINTS" id="PR00864">
    <property type="entry name" value="PREPILNPTASE"/>
</dbReference>
<dbReference type="Proteomes" id="UP000076848">
    <property type="component" value="Unassembled WGS sequence"/>
</dbReference>
<keyword evidence="9" id="KW-0489">Methyltransferase</keyword>
<gene>
    <name evidence="13" type="primary">outO</name>
    <name evidence="13" type="ORF">SAMEA3906486_01757</name>
</gene>
<dbReference type="InterPro" id="IPR010627">
    <property type="entry name" value="Prepilin_pept_A24_N"/>
</dbReference>
<keyword evidence="4" id="KW-0997">Cell inner membrane</keyword>
<dbReference type="InterPro" id="IPR000045">
    <property type="entry name" value="Prepilin_IV_endopep_pep"/>
</dbReference>
<dbReference type="InterPro" id="IPR050882">
    <property type="entry name" value="Prepilin_peptidase/N-MTase"/>
</dbReference>
<evidence type="ECO:0000259" key="11">
    <source>
        <dbReference type="Pfam" id="PF01478"/>
    </source>
</evidence>
<dbReference type="InterPro" id="IPR014032">
    <property type="entry name" value="Peptidase_A24A_bac"/>
</dbReference>
<dbReference type="GO" id="GO:0008168">
    <property type="term" value="F:methyltransferase activity"/>
    <property type="evidence" value="ECO:0007669"/>
    <property type="project" value="UniProtKB-KW"/>
</dbReference>
<protein>
    <recommendedName>
        <fullName evidence="9">Prepilin leader peptidase/N-methyltransferase</fullName>
        <ecNumber evidence="9">2.1.1.-</ecNumber>
        <ecNumber evidence="9">3.4.23.43</ecNumber>
    </recommendedName>
</protein>
<evidence type="ECO:0000256" key="1">
    <source>
        <dbReference type="ARBA" id="ARBA00004429"/>
    </source>
</evidence>
<comment type="similarity">
    <text evidence="2 8">Belongs to the peptidase A24 family.</text>
</comment>
<keyword evidence="9" id="KW-0511">Multifunctional enzyme</keyword>
<dbReference type="EC" id="2.1.1.-" evidence="9"/>
<feature type="transmembrane region" description="Helical" evidence="10">
    <location>
        <begin position="261"/>
        <end position="279"/>
    </location>
</feature>